<dbReference type="OrthoDB" id="552755at2759"/>
<evidence type="ECO:0000313" key="2">
    <source>
        <dbReference type="EMBL" id="PNF18889.1"/>
    </source>
</evidence>
<protein>
    <submittedName>
        <fullName evidence="2">Uncharacterized protein</fullName>
    </submittedName>
</protein>
<feature type="compositionally biased region" description="Basic residues" evidence="1">
    <location>
        <begin position="459"/>
        <end position="469"/>
    </location>
</feature>
<keyword evidence="3" id="KW-1185">Reference proteome</keyword>
<feature type="compositionally biased region" description="Basic and acidic residues" evidence="1">
    <location>
        <begin position="316"/>
        <end position="334"/>
    </location>
</feature>
<gene>
    <name evidence="2" type="ORF">B7P43_G01372</name>
</gene>
<feature type="region of interest" description="Disordered" evidence="1">
    <location>
        <begin position="1"/>
        <end position="194"/>
    </location>
</feature>
<feature type="compositionally biased region" description="Polar residues" evidence="1">
    <location>
        <begin position="335"/>
        <end position="349"/>
    </location>
</feature>
<dbReference type="EMBL" id="NEVH01022362">
    <property type="protein sequence ID" value="PNF18889.1"/>
    <property type="molecule type" value="Genomic_DNA"/>
</dbReference>
<feature type="compositionally biased region" description="Basic and acidic residues" evidence="1">
    <location>
        <begin position="88"/>
        <end position="122"/>
    </location>
</feature>
<feature type="region of interest" description="Disordered" evidence="1">
    <location>
        <begin position="208"/>
        <end position="237"/>
    </location>
</feature>
<evidence type="ECO:0000256" key="1">
    <source>
        <dbReference type="SAM" id="MobiDB-lite"/>
    </source>
</evidence>
<feature type="compositionally biased region" description="Basic and acidic residues" evidence="1">
    <location>
        <begin position="165"/>
        <end position="181"/>
    </location>
</feature>
<feature type="compositionally biased region" description="Polar residues" evidence="1">
    <location>
        <begin position="414"/>
        <end position="423"/>
    </location>
</feature>
<feature type="compositionally biased region" description="Basic and acidic residues" evidence="1">
    <location>
        <begin position="470"/>
        <end position="485"/>
    </location>
</feature>
<dbReference type="AlphaFoldDB" id="A0A2J7PRE5"/>
<comment type="caution">
    <text evidence="2">The sequence shown here is derived from an EMBL/GenBank/DDBJ whole genome shotgun (WGS) entry which is preliminary data.</text>
</comment>
<reference evidence="2 3" key="1">
    <citation type="submission" date="2017-12" db="EMBL/GenBank/DDBJ databases">
        <title>Hemimetabolous genomes reveal molecular basis of termite eusociality.</title>
        <authorList>
            <person name="Harrison M.C."/>
            <person name="Jongepier E."/>
            <person name="Robertson H.M."/>
            <person name="Arning N."/>
            <person name="Bitard-Feildel T."/>
            <person name="Chao H."/>
            <person name="Childers C.P."/>
            <person name="Dinh H."/>
            <person name="Doddapaneni H."/>
            <person name="Dugan S."/>
            <person name="Gowin J."/>
            <person name="Greiner C."/>
            <person name="Han Y."/>
            <person name="Hu H."/>
            <person name="Hughes D.S.T."/>
            <person name="Huylmans A.-K."/>
            <person name="Kemena C."/>
            <person name="Kremer L.P.M."/>
            <person name="Lee S.L."/>
            <person name="Lopez-Ezquerra A."/>
            <person name="Mallet L."/>
            <person name="Monroy-Kuhn J.M."/>
            <person name="Moser A."/>
            <person name="Murali S.C."/>
            <person name="Muzny D.M."/>
            <person name="Otani S."/>
            <person name="Piulachs M.-D."/>
            <person name="Poelchau M."/>
            <person name="Qu J."/>
            <person name="Schaub F."/>
            <person name="Wada-Katsumata A."/>
            <person name="Worley K.C."/>
            <person name="Xie Q."/>
            <person name="Ylla G."/>
            <person name="Poulsen M."/>
            <person name="Gibbs R.A."/>
            <person name="Schal C."/>
            <person name="Richards S."/>
            <person name="Belles X."/>
            <person name="Korb J."/>
            <person name="Bornberg-Bauer E."/>
        </authorList>
    </citation>
    <scope>NUCLEOTIDE SEQUENCE [LARGE SCALE GENOMIC DNA]</scope>
    <source>
        <tissue evidence="2">Whole body</tissue>
    </source>
</reference>
<feature type="compositionally biased region" description="Basic and acidic residues" evidence="1">
    <location>
        <begin position="351"/>
        <end position="365"/>
    </location>
</feature>
<feature type="compositionally biased region" description="Basic and acidic residues" evidence="1">
    <location>
        <begin position="267"/>
        <end position="284"/>
    </location>
</feature>
<sequence length="548" mass="61591">MSDSDPVSAPVRWEKRKRQDSDTGSENSFMLSEGHKETAVKITAKLQHVDSDSEEDNELQPAKKRQTFLHDKQDSSNSQFKPGSIKAEPGKKVNDVFINKHKENKNTVGKKVEHSGYDKSDISDDEKEEDSTKPLGMNYMPERENLQDENCGSADSGDPVNSIGDDMKGKSRMKWETRESENVSEDENSIKSSALKQSVQILCKKYIEVRKSPQNKSKPKQQLTSSDTDNEKSPNILKYALESDQDFKSSNQCESLKMQKKIVTAVENRKGKNSDSDCDGEKSLKVASVKTAKHEDSSDASSRESSNDKQQNTKSKAKDGREKTSNSHSEEEKALNTTVTKSADQSGISHDSGKEGKTEKQEMPRTKKRARIEIDSDSDEVEGKLLKTVPKTAAKKDFSCGPDREGQRKKQQRAKTTGTSGSQRDSEEKMSRKDVLKKTAEEGSSSGNSDREDNERKPQKQRVKVKARQRKDSYSESNSEEEKPLKTLSKKITEEEEEEEDGSSDCERKGGKRKQQNQKVKVRARRRNVSDSESDSGEEKPLKTLSKR</sequence>
<feature type="compositionally biased region" description="Low complexity" evidence="1">
    <location>
        <begin position="212"/>
        <end position="222"/>
    </location>
</feature>
<organism evidence="2 3">
    <name type="scientific">Cryptotermes secundus</name>
    <dbReference type="NCBI Taxonomy" id="105785"/>
    <lineage>
        <taxon>Eukaryota</taxon>
        <taxon>Metazoa</taxon>
        <taxon>Ecdysozoa</taxon>
        <taxon>Arthropoda</taxon>
        <taxon>Hexapoda</taxon>
        <taxon>Insecta</taxon>
        <taxon>Pterygota</taxon>
        <taxon>Neoptera</taxon>
        <taxon>Polyneoptera</taxon>
        <taxon>Dictyoptera</taxon>
        <taxon>Blattodea</taxon>
        <taxon>Blattoidea</taxon>
        <taxon>Termitoidae</taxon>
        <taxon>Kalotermitidae</taxon>
        <taxon>Cryptotermitinae</taxon>
        <taxon>Cryptotermes</taxon>
    </lineage>
</organism>
<dbReference type="Proteomes" id="UP000235965">
    <property type="component" value="Unassembled WGS sequence"/>
</dbReference>
<accession>A0A2J7PRE5</accession>
<proteinExistence type="predicted"/>
<feature type="non-terminal residue" evidence="2">
    <location>
        <position position="548"/>
    </location>
</feature>
<feature type="compositionally biased region" description="Basic and acidic residues" evidence="1">
    <location>
        <begin position="394"/>
        <end position="408"/>
    </location>
</feature>
<feature type="compositionally biased region" description="Basic and acidic residues" evidence="1">
    <location>
        <begin position="449"/>
        <end position="458"/>
    </location>
</feature>
<feature type="region of interest" description="Disordered" evidence="1">
    <location>
        <begin position="265"/>
        <end position="548"/>
    </location>
</feature>
<feature type="compositionally biased region" description="Basic and acidic residues" evidence="1">
    <location>
        <begin position="292"/>
        <end position="307"/>
    </location>
</feature>
<evidence type="ECO:0000313" key="3">
    <source>
        <dbReference type="Proteomes" id="UP000235965"/>
    </source>
</evidence>
<feature type="compositionally biased region" description="Basic and acidic residues" evidence="1">
    <location>
        <begin position="424"/>
        <end position="441"/>
    </location>
</feature>
<feature type="compositionally biased region" description="Basic residues" evidence="1">
    <location>
        <begin position="510"/>
        <end position="527"/>
    </location>
</feature>
<feature type="compositionally biased region" description="Acidic residues" evidence="1">
    <location>
        <begin position="494"/>
        <end position="504"/>
    </location>
</feature>
<name>A0A2J7PRE5_9NEOP</name>